<dbReference type="Proteomes" id="UP000242381">
    <property type="component" value="Unassembled WGS sequence"/>
</dbReference>
<gene>
    <name evidence="1" type="ORF">BCV71DRAFT_191286</name>
</gene>
<evidence type="ECO:0000313" key="2">
    <source>
        <dbReference type="Proteomes" id="UP000242381"/>
    </source>
</evidence>
<sequence>DHSKNLAKKKMKKIGYKARLIATCYFSNPEEVVITVDDNHCHVLGSAEDLQYLPLSADVKVAILQRLQEGYNTRSVRFAMHRAFRFHNEASTNILHRGNFIHSGDVYNIFRKVFEGAYKRYDDQKASVKLWLNHLETKNYSVFIDNDYDSSFAFGFCSTWQACLLAETKDFSLDATHNTTAFKDDLLYTLVIWHAEAATGCPVAYLFTIDRSFLASKSLTLPFKTFYQSLF</sequence>
<dbReference type="EMBL" id="KV921721">
    <property type="protein sequence ID" value="ORE12291.1"/>
    <property type="molecule type" value="Genomic_DNA"/>
</dbReference>
<dbReference type="VEuPathDB" id="FungiDB:BCV72DRAFT_334370"/>
<dbReference type="AlphaFoldDB" id="A0A1X0RK30"/>
<evidence type="ECO:0008006" key="3">
    <source>
        <dbReference type="Google" id="ProtNLM"/>
    </source>
</evidence>
<organism evidence="1 2">
    <name type="scientific">Rhizopus microsporus</name>
    <dbReference type="NCBI Taxonomy" id="58291"/>
    <lineage>
        <taxon>Eukaryota</taxon>
        <taxon>Fungi</taxon>
        <taxon>Fungi incertae sedis</taxon>
        <taxon>Mucoromycota</taxon>
        <taxon>Mucoromycotina</taxon>
        <taxon>Mucoromycetes</taxon>
        <taxon>Mucorales</taxon>
        <taxon>Mucorineae</taxon>
        <taxon>Rhizopodaceae</taxon>
        <taxon>Rhizopus</taxon>
    </lineage>
</organism>
<protein>
    <recommendedName>
        <fullName evidence="3">MULE transposase domain-containing protein</fullName>
    </recommendedName>
</protein>
<reference evidence="1 2" key="1">
    <citation type="journal article" date="2016" name="Proc. Natl. Acad. Sci. U.S.A.">
        <title>Lipid metabolic changes in an early divergent fungus govern the establishment of a mutualistic symbiosis with endobacteria.</title>
        <authorList>
            <person name="Lastovetsky O.A."/>
            <person name="Gaspar M.L."/>
            <person name="Mondo S.J."/>
            <person name="LaButti K.M."/>
            <person name="Sandor L."/>
            <person name="Grigoriev I.V."/>
            <person name="Henry S.A."/>
            <person name="Pawlowska T.E."/>
        </authorList>
    </citation>
    <scope>NUCLEOTIDE SEQUENCE [LARGE SCALE GENOMIC DNA]</scope>
    <source>
        <strain evidence="1 2">ATCC 11559</strain>
    </source>
</reference>
<dbReference type="OMA" id="CARELIY"/>
<accession>A0A1X0RK30</accession>
<name>A0A1X0RK30_RHIZD</name>
<feature type="non-terminal residue" evidence="1">
    <location>
        <position position="1"/>
    </location>
</feature>
<proteinExistence type="predicted"/>
<evidence type="ECO:0000313" key="1">
    <source>
        <dbReference type="EMBL" id="ORE12291.1"/>
    </source>
</evidence>